<keyword evidence="2" id="KW-1185">Reference proteome</keyword>
<dbReference type="EMBL" id="BKAJ01000265">
    <property type="protein sequence ID" value="GEP61862.1"/>
    <property type="molecule type" value="Genomic_DNA"/>
</dbReference>
<protein>
    <submittedName>
        <fullName evidence="1">Uncharacterized protein</fullName>
    </submittedName>
</protein>
<accession>A0A512NSH4</accession>
<organism evidence="1 2">
    <name type="scientific">Reyranella soli</name>
    <dbReference type="NCBI Taxonomy" id="1230389"/>
    <lineage>
        <taxon>Bacteria</taxon>
        <taxon>Pseudomonadati</taxon>
        <taxon>Pseudomonadota</taxon>
        <taxon>Alphaproteobacteria</taxon>
        <taxon>Hyphomicrobiales</taxon>
        <taxon>Reyranellaceae</taxon>
        <taxon>Reyranella</taxon>
    </lineage>
</organism>
<reference evidence="1 2" key="1">
    <citation type="submission" date="2019-07" db="EMBL/GenBank/DDBJ databases">
        <title>Whole genome shotgun sequence of Reyranella soli NBRC 108950.</title>
        <authorList>
            <person name="Hosoyama A."/>
            <person name="Uohara A."/>
            <person name="Ohji S."/>
            <person name="Ichikawa N."/>
        </authorList>
    </citation>
    <scope>NUCLEOTIDE SEQUENCE [LARGE SCALE GENOMIC DNA]</scope>
    <source>
        <strain evidence="1 2">NBRC 108950</strain>
    </source>
</reference>
<name>A0A512NSH4_9HYPH</name>
<gene>
    <name evidence="1" type="ORF">RSO01_90280</name>
</gene>
<dbReference type="Proteomes" id="UP000321058">
    <property type="component" value="Unassembled WGS sequence"/>
</dbReference>
<evidence type="ECO:0000313" key="2">
    <source>
        <dbReference type="Proteomes" id="UP000321058"/>
    </source>
</evidence>
<proteinExistence type="predicted"/>
<evidence type="ECO:0000313" key="1">
    <source>
        <dbReference type="EMBL" id="GEP61862.1"/>
    </source>
</evidence>
<comment type="caution">
    <text evidence="1">The sequence shown here is derived from an EMBL/GenBank/DDBJ whole genome shotgun (WGS) entry which is preliminary data.</text>
</comment>
<dbReference type="AlphaFoldDB" id="A0A512NSH4"/>
<sequence>MRARCSARTSVAQKLLAQAKDDLTCSASFRVSLKATVRQAGEASALQQAVEEGGSSNTR</sequence>